<dbReference type="EMBL" id="AXDT01000063">
    <property type="protein sequence ID" value="ERT13616.1"/>
    <property type="molecule type" value="Genomic_DNA"/>
</dbReference>
<keyword evidence="2" id="KW-1185">Reference proteome</keyword>
<evidence type="ECO:0000313" key="1">
    <source>
        <dbReference type="EMBL" id="ERT13616.1"/>
    </source>
</evidence>
<dbReference type="PATRIC" id="fig|1389415.4.peg.1524"/>
<proteinExistence type="predicted"/>
<name>U7R4E0_PHOTE</name>
<accession>U7R4E0</accession>
<dbReference type="AlphaFoldDB" id="U7R4E0"/>
<comment type="caution">
    <text evidence="1">The sequence shown here is derived from an EMBL/GenBank/DDBJ whole genome shotgun (WGS) entry which is preliminary data.</text>
</comment>
<reference evidence="1 2" key="1">
    <citation type="submission" date="2013-10" db="EMBL/GenBank/DDBJ databases">
        <title>Whole Genome Shotgun Sequence of Photorhabdus temperata J3.</title>
        <authorList>
            <person name="Park G.-S."/>
            <person name="Hong S.-J."/>
            <person name="Shin J.-H."/>
        </authorList>
    </citation>
    <scope>NUCLEOTIDE SEQUENCE [LARGE SCALE GENOMIC DNA]</scope>
    <source>
        <strain evidence="1 2">J3</strain>
    </source>
</reference>
<gene>
    <name evidence="1" type="ORF">O185_07615</name>
</gene>
<evidence type="ECO:0000313" key="2">
    <source>
        <dbReference type="Proteomes" id="UP000017133"/>
    </source>
</evidence>
<organism evidence="1 2">
    <name type="scientific">Photorhabdus temperata J3</name>
    <dbReference type="NCBI Taxonomy" id="1389415"/>
    <lineage>
        <taxon>Bacteria</taxon>
        <taxon>Pseudomonadati</taxon>
        <taxon>Pseudomonadota</taxon>
        <taxon>Gammaproteobacteria</taxon>
        <taxon>Enterobacterales</taxon>
        <taxon>Morganellaceae</taxon>
        <taxon>Photorhabdus</taxon>
    </lineage>
</organism>
<sequence>MSIQPTTLLITCLKLMEIDFDVETANRYWLILYGYNFNW</sequence>
<dbReference type="Proteomes" id="UP000017133">
    <property type="component" value="Unassembled WGS sequence"/>
</dbReference>
<protein>
    <submittedName>
        <fullName evidence="1">Uncharacterized protein</fullName>
    </submittedName>
</protein>